<feature type="region of interest" description="Disordered" evidence="7">
    <location>
        <begin position="73"/>
        <end position="97"/>
    </location>
</feature>
<dbReference type="EMBL" id="CP015588">
    <property type="protein sequence ID" value="APY84489.1"/>
    <property type="molecule type" value="Genomic_DNA"/>
</dbReference>
<keyword evidence="5 6" id="KW-0233">DNA recombination</keyword>
<reference evidence="8 9" key="1">
    <citation type="submission" date="2016-05" db="EMBL/GenBank/DDBJ databases">
        <authorList>
            <person name="Gu J."/>
        </authorList>
    </citation>
    <scope>NUCLEOTIDE SEQUENCE [LARGE SCALE GENOMIC DNA]</scope>
    <source>
        <strain evidence="8 9">ACCC40021</strain>
    </source>
</reference>
<dbReference type="PANTHER" id="PTHR33217">
    <property type="entry name" value="TRANSPOSASE FOR INSERTION SEQUENCE ELEMENT IS1081"/>
    <property type="match status" value="1"/>
</dbReference>
<dbReference type="Pfam" id="PF00872">
    <property type="entry name" value="Transposase_mut"/>
    <property type="match status" value="1"/>
</dbReference>
<name>A0ABM6GL24_9ACTN</name>
<dbReference type="Proteomes" id="UP000187191">
    <property type="component" value="Chromosome"/>
</dbReference>
<accession>A0ABM6GL24</accession>
<keyword evidence="4 6" id="KW-0238">DNA-binding</keyword>
<evidence type="ECO:0000256" key="3">
    <source>
        <dbReference type="ARBA" id="ARBA00022578"/>
    </source>
</evidence>
<feature type="compositionally biased region" description="Basic and acidic residues" evidence="7">
    <location>
        <begin position="73"/>
        <end position="89"/>
    </location>
</feature>
<organism evidence="8 9">
    <name type="scientific">Streptomyces alfalfae</name>
    <dbReference type="NCBI Taxonomy" id="1642299"/>
    <lineage>
        <taxon>Bacteria</taxon>
        <taxon>Bacillati</taxon>
        <taxon>Actinomycetota</taxon>
        <taxon>Actinomycetes</taxon>
        <taxon>Kitasatosporales</taxon>
        <taxon>Streptomycetaceae</taxon>
        <taxon>Streptomyces</taxon>
    </lineage>
</organism>
<gene>
    <name evidence="8" type="ORF">A7J05_00660</name>
</gene>
<proteinExistence type="inferred from homology"/>
<evidence type="ECO:0000256" key="7">
    <source>
        <dbReference type="SAM" id="MobiDB-lite"/>
    </source>
</evidence>
<dbReference type="PANTHER" id="PTHR33217:SF8">
    <property type="entry name" value="MUTATOR FAMILY TRANSPOSASE"/>
    <property type="match status" value="1"/>
</dbReference>
<keyword evidence="6" id="KW-0814">Transposable element</keyword>
<sequence length="170" mass="18113">MEDASTASENVAERDAAESAAVGSAKTVDDQLIDELVSRARAEEVQLSGEGGLLQQLTKLLLESALEGEITDHFGYDKHDPAGRNDGNSRKGTRSKTVLTDVGPVEIVVPHDRDGSFEPKIVKKRQKGLTGVEEIVISLAAKGLTAGEVQAHRSVIYPARSTSPPSPKRS</sequence>
<dbReference type="InterPro" id="IPR001207">
    <property type="entry name" value="Transposase_mutator"/>
</dbReference>
<evidence type="ECO:0000256" key="1">
    <source>
        <dbReference type="ARBA" id="ARBA00002190"/>
    </source>
</evidence>
<protein>
    <recommendedName>
        <fullName evidence="6">Mutator family transposase</fullName>
    </recommendedName>
</protein>
<evidence type="ECO:0000313" key="9">
    <source>
        <dbReference type="Proteomes" id="UP000187191"/>
    </source>
</evidence>
<keyword evidence="9" id="KW-1185">Reference proteome</keyword>
<comment type="function">
    <text evidence="1 6">Required for the transposition of the insertion element.</text>
</comment>
<evidence type="ECO:0000256" key="4">
    <source>
        <dbReference type="ARBA" id="ARBA00023125"/>
    </source>
</evidence>
<comment type="similarity">
    <text evidence="2 6">Belongs to the transposase mutator family.</text>
</comment>
<evidence type="ECO:0000313" key="8">
    <source>
        <dbReference type="EMBL" id="APY84489.1"/>
    </source>
</evidence>
<keyword evidence="3 6" id="KW-0815">Transposition</keyword>
<evidence type="ECO:0000256" key="2">
    <source>
        <dbReference type="ARBA" id="ARBA00010961"/>
    </source>
</evidence>
<evidence type="ECO:0000256" key="6">
    <source>
        <dbReference type="RuleBase" id="RU365089"/>
    </source>
</evidence>
<feature type="region of interest" description="Disordered" evidence="7">
    <location>
        <begin position="1"/>
        <end position="25"/>
    </location>
</feature>
<evidence type="ECO:0000256" key="5">
    <source>
        <dbReference type="ARBA" id="ARBA00023172"/>
    </source>
</evidence>